<sequence>MKTYRCIVISVSLALFGMLVSCERFLDTKPDQKLVVPSTIQDLQGILDSYLRVNQYEPSAAEVSADNYYLTDADWDGLAREVYRRMYVWEKDNLFEAGTGEWSYCYDNVFRANTVLDNLDKIKLSTGEQEAFDNLKGQALALRARSFLKVAGVWAQAYDEKTADTDLGIPIRLNSDFNTISTRSTLRETYMQIISDLKASIPLLPVSQLHVLRTNKAAAYGLLARTYLFMGKYDEAGIYADSCLQLYDKLLDYNLLNKALAYPVNQFNEEVILSTRMLTPSSMGNTKAKIDPLLIQSYHAHDLRSSIFFKSNNNGTYGFKGGYEGAGSLFDGIATDEMFLIRAECAARSGQISEAMKDLNHLMVHRWDNAKLFVPYVADTKEKTVELVLLERRKELLMRGLRWMDIKRLNKKGADITLKRTVKGKEYSITPNDVRFALPIPNDVIALTGMKQNPR</sequence>
<dbReference type="PATRIC" id="fig|1346330.5.peg.3574"/>
<dbReference type="eggNOG" id="COG1834">
    <property type="taxonomic scope" value="Bacteria"/>
</dbReference>
<evidence type="ECO:0000313" key="8">
    <source>
        <dbReference type="EMBL" id="ERJ57937.1"/>
    </source>
</evidence>
<organism evidence="8 9">
    <name type="scientific">Sphingobacterium paucimobilis HER1398</name>
    <dbReference type="NCBI Taxonomy" id="1346330"/>
    <lineage>
        <taxon>Bacteria</taxon>
        <taxon>Pseudomonadati</taxon>
        <taxon>Bacteroidota</taxon>
        <taxon>Sphingobacteriia</taxon>
        <taxon>Sphingobacteriales</taxon>
        <taxon>Sphingobacteriaceae</taxon>
        <taxon>Sphingobacterium</taxon>
    </lineage>
</organism>
<evidence type="ECO:0008006" key="10">
    <source>
        <dbReference type="Google" id="ProtNLM"/>
    </source>
</evidence>
<dbReference type="InterPro" id="IPR011990">
    <property type="entry name" value="TPR-like_helical_dom_sf"/>
</dbReference>
<dbReference type="InterPro" id="IPR012944">
    <property type="entry name" value="SusD_RagB_dom"/>
</dbReference>
<evidence type="ECO:0000256" key="4">
    <source>
        <dbReference type="ARBA" id="ARBA00023136"/>
    </source>
</evidence>
<dbReference type="GO" id="GO:0009279">
    <property type="term" value="C:cell outer membrane"/>
    <property type="evidence" value="ECO:0007669"/>
    <property type="project" value="UniProtKB-SubCell"/>
</dbReference>
<dbReference type="SUPFAM" id="SSF48452">
    <property type="entry name" value="TPR-like"/>
    <property type="match status" value="1"/>
</dbReference>
<comment type="caution">
    <text evidence="8">The sequence shown here is derived from an EMBL/GenBank/DDBJ whole genome shotgun (WGS) entry which is preliminary data.</text>
</comment>
<feature type="domain" description="SusD-like N-terminal" evidence="7">
    <location>
        <begin position="25"/>
        <end position="228"/>
    </location>
</feature>
<evidence type="ECO:0000256" key="2">
    <source>
        <dbReference type="ARBA" id="ARBA00006275"/>
    </source>
</evidence>
<dbReference type="EMBL" id="ATDL01000020">
    <property type="protein sequence ID" value="ERJ57937.1"/>
    <property type="molecule type" value="Genomic_DNA"/>
</dbReference>
<comment type="subcellular location">
    <subcellularLocation>
        <location evidence="1">Cell outer membrane</location>
    </subcellularLocation>
</comment>
<proteinExistence type="inferred from homology"/>
<evidence type="ECO:0000259" key="7">
    <source>
        <dbReference type="Pfam" id="PF14322"/>
    </source>
</evidence>
<dbReference type="Pfam" id="PF14322">
    <property type="entry name" value="SusD-like_3"/>
    <property type="match status" value="1"/>
</dbReference>
<dbReference type="Pfam" id="PF07980">
    <property type="entry name" value="SusD_RagB"/>
    <property type="match status" value="1"/>
</dbReference>
<protein>
    <recommendedName>
        <fullName evidence="10">SusD-like N-terminal domain-containing protein</fullName>
    </recommendedName>
</protein>
<evidence type="ECO:0000259" key="6">
    <source>
        <dbReference type="Pfam" id="PF07980"/>
    </source>
</evidence>
<gene>
    <name evidence="8" type="ORF">M472_04075</name>
</gene>
<keyword evidence="5" id="KW-0998">Cell outer membrane</keyword>
<dbReference type="AlphaFoldDB" id="U2HR31"/>
<evidence type="ECO:0000256" key="3">
    <source>
        <dbReference type="ARBA" id="ARBA00022729"/>
    </source>
</evidence>
<dbReference type="InterPro" id="IPR033985">
    <property type="entry name" value="SusD-like_N"/>
</dbReference>
<dbReference type="Gene3D" id="1.25.40.390">
    <property type="match status" value="1"/>
</dbReference>
<keyword evidence="4" id="KW-0472">Membrane</keyword>
<dbReference type="Proteomes" id="UP000016584">
    <property type="component" value="Unassembled WGS sequence"/>
</dbReference>
<reference evidence="8 9" key="1">
    <citation type="journal article" date="2013" name="Genome Announc.">
        <title>The Draft Genome Sequence of Sphingomonas paucimobilis Strain HER1398 (Proteobacteria), Host to the Giant PAU Phage, Indicates That It Is a Member of the Genus Sphingobacterium (Bacteroidetes).</title>
        <authorList>
            <person name="White R.A.III."/>
            <person name="Suttle C.A."/>
        </authorList>
    </citation>
    <scope>NUCLEOTIDE SEQUENCE [LARGE SCALE GENOMIC DNA]</scope>
    <source>
        <strain evidence="8 9">HER1398</strain>
    </source>
</reference>
<dbReference type="Gene3D" id="1.25.40.900">
    <property type="match status" value="1"/>
</dbReference>
<feature type="domain" description="RagB/SusD" evidence="6">
    <location>
        <begin position="337"/>
        <end position="454"/>
    </location>
</feature>
<dbReference type="Gene3D" id="2.20.20.130">
    <property type="match status" value="1"/>
</dbReference>
<evidence type="ECO:0000313" key="9">
    <source>
        <dbReference type="Proteomes" id="UP000016584"/>
    </source>
</evidence>
<accession>U2HR31</accession>
<name>U2HR31_9SPHI</name>
<comment type="similarity">
    <text evidence="2">Belongs to the SusD family.</text>
</comment>
<dbReference type="PROSITE" id="PS51257">
    <property type="entry name" value="PROKAR_LIPOPROTEIN"/>
    <property type="match status" value="1"/>
</dbReference>
<keyword evidence="3" id="KW-0732">Signal</keyword>
<dbReference type="RefSeq" id="WP_021071707.1">
    <property type="nucleotide sequence ID" value="NZ_ATDL01000020.1"/>
</dbReference>
<dbReference type="OrthoDB" id="653598at2"/>
<evidence type="ECO:0000256" key="5">
    <source>
        <dbReference type="ARBA" id="ARBA00023237"/>
    </source>
</evidence>
<dbReference type="STRING" id="1346330.M472_04075"/>
<keyword evidence="9" id="KW-1185">Reference proteome</keyword>
<evidence type="ECO:0000256" key="1">
    <source>
        <dbReference type="ARBA" id="ARBA00004442"/>
    </source>
</evidence>